<keyword evidence="1" id="KW-1133">Transmembrane helix</keyword>
<feature type="transmembrane region" description="Helical" evidence="1">
    <location>
        <begin position="211"/>
        <end position="235"/>
    </location>
</feature>
<evidence type="ECO:0000259" key="2">
    <source>
        <dbReference type="Pfam" id="PF04235"/>
    </source>
</evidence>
<name>A0ABW6VHA9_MICFU</name>
<dbReference type="InterPro" id="IPR052529">
    <property type="entry name" value="Bact_Transport_Assoc"/>
</dbReference>
<organism evidence="3 4">
    <name type="scientific">Microtetraspora fusca</name>
    <dbReference type="NCBI Taxonomy" id="1997"/>
    <lineage>
        <taxon>Bacteria</taxon>
        <taxon>Bacillati</taxon>
        <taxon>Actinomycetota</taxon>
        <taxon>Actinomycetes</taxon>
        <taxon>Streptosporangiales</taxon>
        <taxon>Streptosporangiaceae</taxon>
        <taxon>Microtetraspora</taxon>
    </lineage>
</organism>
<comment type="caution">
    <text evidence="3">The sequence shown here is derived from an EMBL/GenBank/DDBJ whole genome shotgun (WGS) entry which is preliminary data.</text>
</comment>
<feature type="transmembrane region" description="Helical" evidence="1">
    <location>
        <begin position="75"/>
        <end position="94"/>
    </location>
</feature>
<feature type="transmembrane region" description="Helical" evidence="1">
    <location>
        <begin position="24"/>
        <end position="42"/>
    </location>
</feature>
<feature type="transmembrane region" description="Helical" evidence="1">
    <location>
        <begin position="288"/>
        <end position="310"/>
    </location>
</feature>
<evidence type="ECO:0000313" key="4">
    <source>
        <dbReference type="Proteomes" id="UP001602119"/>
    </source>
</evidence>
<proteinExistence type="predicted"/>
<dbReference type="Proteomes" id="UP001602119">
    <property type="component" value="Unassembled WGS sequence"/>
</dbReference>
<sequence>MSTLPQNPPISQVSSARRLAEVDMLRGFALFGILVVNIFYMASPYGTYGVPDPQFVGPIDTISRLVDDTFFTEKFYLFFSFLFGYSFITQMEAAERAGVSVVKRSLRRFGALFLLGAFHAIVLWRGDILTVYAVLGLILLAMRKVAPRTAVKAAIIVLTAFVVIYLLLAGFAWWAESVGRNTAVNVFDNPQEMIAGYRGGPLDVVKENLTLLPGMLSGLWFMQGGSALAMFLLGFAAGRERKLENLPDHWLTRAQWVGFTIGGLGSLAVALSHLAHGADSGVYVSLDLAVTTVAAPLLVAAYAATLLRVIRAHPAVGRALAPAGRISATNYVGQSLVTALLFTGYGFALFGKVSPPLLIGIAAAIFAVQLAVSAWWTRNHRYGPAEWWLRSVTYGRTRRPATARG</sequence>
<protein>
    <submittedName>
        <fullName evidence="3">DUF418 domain-containing protein</fullName>
    </submittedName>
</protein>
<feature type="transmembrane region" description="Helical" evidence="1">
    <location>
        <begin position="153"/>
        <end position="175"/>
    </location>
</feature>
<feature type="transmembrane region" description="Helical" evidence="1">
    <location>
        <begin position="256"/>
        <end position="276"/>
    </location>
</feature>
<dbReference type="InterPro" id="IPR007349">
    <property type="entry name" value="DUF418"/>
</dbReference>
<evidence type="ECO:0000313" key="3">
    <source>
        <dbReference type="EMBL" id="MFF4778311.1"/>
    </source>
</evidence>
<dbReference type="PANTHER" id="PTHR30590">
    <property type="entry name" value="INNER MEMBRANE PROTEIN"/>
    <property type="match status" value="1"/>
</dbReference>
<feature type="domain" description="DUF418" evidence="2">
    <location>
        <begin position="249"/>
        <end position="395"/>
    </location>
</feature>
<reference evidence="3 4" key="1">
    <citation type="submission" date="2024-10" db="EMBL/GenBank/DDBJ databases">
        <title>The Natural Products Discovery Center: Release of the First 8490 Sequenced Strains for Exploring Actinobacteria Biosynthetic Diversity.</title>
        <authorList>
            <person name="Kalkreuter E."/>
            <person name="Kautsar S.A."/>
            <person name="Yang D."/>
            <person name="Bader C.D."/>
            <person name="Teijaro C.N."/>
            <person name="Fluegel L."/>
            <person name="Davis C.M."/>
            <person name="Simpson J.R."/>
            <person name="Lauterbach L."/>
            <person name="Steele A.D."/>
            <person name="Gui C."/>
            <person name="Meng S."/>
            <person name="Li G."/>
            <person name="Viehrig K."/>
            <person name="Ye F."/>
            <person name="Su P."/>
            <person name="Kiefer A.F."/>
            <person name="Nichols A."/>
            <person name="Cepeda A.J."/>
            <person name="Yan W."/>
            <person name="Fan B."/>
            <person name="Jiang Y."/>
            <person name="Adhikari A."/>
            <person name="Zheng C.-J."/>
            <person name="Schuster L."/>
            <person name="Cowan T.M."/>
            <person name="Smanski M.J."/>
            <person name="Chevrette M.G."/>
            <person name="De Carvalho L.P.S."/>
            <person name="Shen B."/>
        </authorList>
    </citation>
    <scope>NUCLEOTIDE SEQUENCE [LARGE SCALE GENOMIC DNA]</scope>
    <source>
        <strain evidence="3 4">NPDC001281</strain>
    </source>
</reference>
<dbReference type="RefSeq" id="WP_387346852.1">
    <property type="nucleotide sequence ID" value="NZ_JBIAXI010000030.1"/>
</dbReference>
<feature type="transmembrane region" description="Helical" evidence="1">
    <location>
        <begin position="331"/>
        <end position="351"/>
    </location>
</feature>
<dbReference type="PANTHER" id="PTHR30590:SF2">
    <property type="entry name" value="INNER MEMBRANE PROTEIN"/>
    <property type="match status" value="1"/>
</dbReference>
<gene>
    <name evidence="3" type="ORF">ACFY05_36360</name>
</gene>
<feature type="transmembrane region" description="Helical" evidence="1">
    <location>
        <begin position="357"/>
        <end position="376"/>
    </location>
</feature>
<keyword evidence="4" id="KW-1185">Reference proteome</keyword>
<dbReference type="EMBL" id="JBIAXI010000030">
    <property type="protein sequence ID" value="MFF4778311.1"/>
    <property type="molecule type" value="Genomic_DNA"/>
</dbReference>
<keyword evidence="1" id="KW-0812">Transmembrane</keyword>
<feature type="transmembrane region" description="Helical" evidence="1">
    <location>
        <begin position="106"/>
        <end position="123"/>
    </location>
</feature>
<keyword evidence="1" id="KW-0472">Membrane</keyword>
<accession>A0ABW6VHA9</accession>
<dbReference type="Pfam" id="PF04235">
    <property type="entry name" value="DUF418"/>
    <property type="match status" value="1"/>
</dbReference>
<feature type="transmembrane region" description="Helical" evidence="1">
    <location>
        <begin position="129"/>
        <end position="146"/>
    </location>
</feature>
<evidence type="ECO:0000256" key="1">
    <source>
        <dbReference type="SAM" id="Phobius"/>
    </source>
</evidence>